<reference evidence="1 2" key="1">
    <citation type="submission" date="2015-11" db="EMBL/GenBank/DDBJ databases">
        <title>Exploring the genomic traits of fungus-feeding bacterial genus Collimonas.</title>
        <authorList>
            <person name="Song C."/>
            <person name="Schmidt R."/>
            <person name="de Jager V."/>
            <person name="Krzyzanowska D."/>
            <person name="Jongedijk E."/>
            <person name="Cankar K."/>
            <person name="Beekwilder J."/>
            <person name="van Veen A."/>
            <person name="de Boer W."/>
            <person name="van Veen J.A."/>
            <person name="Garbeva P."/>
        </authorList>
    </citation>
    <scope>NUCLEOTIDE SEQUENCE [LARGE SCALE GENOMIC DNA]</scope>
    <source>
        <strain evidence="1 2">Ter91</strain>
    </source>
</reference>
<proteinExistence type="predicted"/>
<name>A0A127Q341_9BURK</name>
<dbReference type="PATRIC" id="fig|279113.9.peg.1668"/>
<accession>A0A127Q341</accession>
<sequence>MNGSQSCLPELQQISFDCLYSGINFQKQPGITLFLRCF</sequence>
<gene>
    <name evidence="1" type="ORF">CPter91_1676</name>
</gene>
<protein>
    <submittedName>
        <fullName evidence="1">Uncharacterized protein</fullName>
    </submittedName>
</protein>
<dbReference type="EMBL" id="CP013234">
    <property type="protein sequence ID" value="AMP04052.1"/>
    <property type="molecule type" value="Genomic_DNA"/>
</dbReference>
<organism evidence="1 2">
    <name type="scientific">Collimonas pratensis</name>
    <dbReference type="NCBI Taxonomy" id="279113"/>
    <lineage>
        <taxon>Bacteria</taxon>
        <taxon>Pseudomonadati</taxon>
        <taxon>Pseudomonadota</taxon>
        <taxon>Betaproteobacteria</taxon>
        <taxon>Burkholderiales</taxon>
        <taxon>Oxalobacteraceae</taxon>
        <taxon>Collimonas</taxon>
    </lineage>
</organism>
<evidence type="ECO:0000313" key="2">
    <source>
        <dbReference type="Proteomes" id="UP000074561"/>
    </source>
</evidence>
<dbReference type="Proteomes" id="UP000074561">
    <property type="component" value="Chromosome"/>
</dbReference>
<dbReference type="AlphaFoldDB" id="A0A127Q341"/>
<dbReference type="KEGG" id="cpra:CPter91_1676"/>
<evidence type="ECO:0000313" key="1">
    <source>
        <dbReference type="EMBL" id="AMP04052.1"/>
    </source>
</evidence>